<evidence type="ECO:0000313" key="5">
    <source>
        <dbReference type="EMBL" id="MBB6692294.1"/>
    </source>
</evidence>
<keyword evidence="6" id="KW-1185">Reference proteome</keyword>
<feature type="domain" description="Purine catabolism PurC-like" evidence="2">
    <location>
        <begin position="24"/>
        <end position="142"/>
    </location>
</feature>
<dbReference type="Proteomes" id="UP000553776">
    <property type="component" value="Unassembled WGS sequence"/>
</dbReference>
<dbReference type="Pfam" id="PF17853">
    <property type="entry name" value="GGDEF_2"/>
    <property type="match status" value="1"/>
</dbReference>
<dbReference type="RefSeq" id="WP_185136285.1">
    <property type="nucleotide sequence ID" value="NZ_BORM01000006.1"/>
</dbReference>
<sequence length="564" mass="61859">MAAIPRKEPASGNRPEPSLFTVKDLLDLPHLGHARLIAGDKGVHAAIGRANVMESTDLLPWVRPGDLLVAAGYPSSDEPERARQLIPELARRGVAALGMTVRSLDEVPADALAEADKHGLPLLALPSDLSLSDVVRAVMERILALEAAQLAELQTRIQSMSRLLLEGSGLYGLLDALETTLGNPVAIVREPDKPWLSEGLRTADSMEAWPVVQALSFRQAGRGLSDGGFATLQNGYRAYVCPIPARRAKEACLVLLERNREISPLDMLSVERLSALIGMELANMEAVREVEGKYLDQFLQDWLSGRIVSEHDWKLRAEVCGCTLPEQTPLCAVLVGLGERTEQTPDKLRELARRLRSERLRSLDAWMAAPIGGDLALIVPVPETVRLDYQAESSASGILQRLLAELRALLGDQELRLFAGRVADRPERLPASLSQARRARQVAEVCGLAGDTVTYDRLGVYSLLYLIPSSEEREQFLLRFSAPLQQADRKGGGRLVETLEMFFRCNGNIKLTSEKLFAHYNTVVYRLDKIQSILGVSLDDPEDRLQLQLSLKLGQITPGSSGTG</sequence>
<comment type="caution">
    <text evidence="5">The sequence shown here is derived from an EMBL/GenBank/DDBJ whole genome shotgun (WGS) entry which is preliminary data.</text>
</comment>
<dbReference type="AlphaFoldDB" id="A0A841U2U1"/>
<dbReference type="InterPro" id="IPR042070">
    <property type="entry name" value="PucR_C-HTH_sf"/>
</dbReference>
<proteinExistence type="inferred from homology"/>
<dbReference type="Pfam" id="PF07905">
    <property type="entry name" value="PucR"/>
    <property type="match status" value="1"/>
</dbReference>
<protein>
    <submittedName>
        <fullName evidence="5">PucR family transcriptional regulator</fullName>
    </submittedName>
</protein>
<dbReference type="InterPro" id="IPR051448">
    <property type="entry name" value="CdaR-like_regulators"/>
</dbReference>
<dbReference type="PANTHER" id="PTHR33744">
    <property type="entry name" value="CARBOHYDRATE DIACID REGULATOR"/>
    <property type="match status" value="1"/>
</dbReference>
<dbReference type="Gene3D" id="1.10.10.2840">
    <property type="entry name" value="PucR C-terminal helix-turn-helix domain"/>
    <property type="match status" value="1"/>
</dbReference>
<dbReference type="InterPro" id="IPR041522">
    <property type="entry name" value="CdaR_GGDEF"/>
</dbReference>
<dbReference type="Pfam" id="PF13556">
    <property type="entry name" value="HTH_30"/>
    <property type="match status" value="1"/>
</dbReference>
<dbReference type="InterPro" id="IPR012914">
    <property type="entry name" value="PucR_dom"/>
</dbReference>
<evidence type="ECO:0000259" key="4">
    <source>
        <dbReference type="Pfam" id="PF17853"/>
    </source>
</evidence>
<dbReference type="InterPro" id="IPR025736">
    <property type="entry name" value="PucR_C-HTH_dom"/>
</dbReference>
<name>A0A841U2U1_9BACL</name>
<evidence type="ECO:0000313" key="6">
    <source>
        <dbReference type="Proteomes" id="UP000553776"/>
    </source>
</evidence>
<feature type="domain" description="CdaR GGDEF-like" evidence="4">
    <location>
        <begin position="310"/>
        <end position="442"/>
    </location>
</feature>
<reference evidence="5 6" key="1">
    <citation type="submission" date="2020-08" db="EMBL/GenBank/DDBJ databases">
        <title>Cohnella phylogeny.</title>
        <authorList>
            <person name="Dunlap C."/>
        </authorList>
    </citation>
    <scope>NUCLEOTIDE SEQUENCE [LARGE SCALE GENOMIC DNA]</scope>
    <source>
        <strain evidence="5 6">DSM 25239</strain>
    </source>
</reference>
<gene>
    <name evidence="5" type="ORF">H7B90_12855</name>
</gene>
<evidence type="ECO:0000259" key="2">
    <source>
        <dbReference type="Pfam" id="PF07905"/>
    </source>
</evidence>
<dbReference type="EMBL" id="JACJVR010000051">
    <property type="protein sequence ID" value="MBB6692294.1"/>
    <property type="molecule type" value="Genomic_DNA"/>
</dbReference>
<evidence type="ECO:0000259" key="3">
    <source>
        <dbReference type="Pfam" id="PF13556"/>
    </source>
</evidence>
<feature type="domain" description="PucR C-terminal helix-turn-helix" evidence="3">
    <location>
        <begin position="495"/>
        <end position="553"/>
    </location>
</feature>
<comment type="similarity">
    <text evidence="1">Belongs to the CdaR family.</text>
</comment>
<dbReference type="PANTHER" id="PTHR33744:SF1">
    <property type="entry name" value="DNA-BINDING TRANSCRIPTIONAL ACTIVATOR ADER"/>
    <property type="match status" value="1"/>
</dbReference>
<accession>A0A841U2U1</accession>
<evidence type="ECO:0000256" key="1">
    <source>
        <dbReference type="ARBA" id="ARBA00006754"/>
    </source>
</evidence>
<organism evidence="5 6">
    <name type="scientific">Cohnella xylanilytica</name>
    <dbReference type="NCBI Taxonomy" id="557555"/>
    <lineage>
        <taxon>Bacteria</taxon>
        <taxon>Bacillati</taxon>
        <taxon>Bacillota</taxon>
        <taxon>Bacilli</taxon>
        <taxon>Bacillales</taxon>
        <taxon>Paenibacillaceae</taxon>
        <taxon>Cohnella</taxon>
    </lineage>
</organism>